<feature type="chain" id="PRO_5038219860" evidence="2">
    <location>
        <begin position="19"/>
        <end position="321"/>
    </location>
</feature>
<reference evidence="4 6" key="1">
    <citation type="submission" date="2016-10" db="EMBL/GenBank/DDBJ databases">
        <title>Draft genome sequences of four alkaliphilic bacteria belonging to the Anaerobacillus genus.</title>
        <authorList>
            <person name="Bassil N.M."/>
            <person name="Lloyd J.R."/>
        </authorList>
    </citation>
    <scope>NUCLEOTIDE SEQUENCE [LARGE SCALE GENOMIC DNA]</scope>
    <source>
        <strain evidence="4 6">NB2006</strain>
    </source>
</reference>
<reference evidence="5" key="4">
    <citation type="submission" date="2020-10" db="EMBL/GenBank/DDBJ databases">
        <authorList>
            <person name="Bassil N.M."/>
            <person name="Lloyd J.R."/>
        </authorList>
    </citation>
    <scope>NUCLEOTIDE SEQUENCE</scope>
    <source>
        <strain evidence="5">NB2006</strain>
    </source>
</reference>
<dbReference type="RefSeq" id="WP_071316945.1">
    <property type="nucleotide sequence ID" value="NZ_CP063356.2"/>
</dbReference>
<evidence type="ECO:0000313" key="3">
    <source>
        <dbReference type="EMBL" id="OIJ03818.1"/>
    </source>
</evidence>
<protein>
    <submittedName>
        <fullName evidence="4">Processed acidic surface protein</fullName>
    </submittedName>
</protein>
<proteinExistence type="predicted"/>
<gene>
    <name evidence="5" type="ORF">AWH56_001490</name>
    <name evidence="4" type="ORF">AWH56_09605</name>
    <name evidence="3" type="ORF">AWH56_24145</name>
</gene>
<keyword evidence="1" id="KW-0812">Transmembrane</keyword>
<keyword evidence="1" id="KW-0472">Membrane</keyword>
<dbReference type="InterPro" id="IPR030832">
    <property type="entry name" value="Acidic_LPXTA"/>
</dbReference>
<keyword evidence="1" id="KW-1133">Transmembrane helix</keyword>
<dbReference type="EMBL" id="CP063356">
    <property type="protein sequence ID" value="QOY36396.1"/>
    <property type="molecule type" value="Genomic_DNA"/>
</dbReference>
<feature type="transmembrane region" description="Helical" evidence="1">
    <location>
        <begin position="294"/>
        <end position="315"/>
    </location>
</feature>
<dbReference type="EMBL" id="LQXD01000082">
    <property type="protein sequence ID" value="OIJ19150.1"/>
    <property type="molecule type" value="Genomic_DNA"/>
</dbReference>
<dbReference type="AlphaFoldDB" id="A0A1S2M3P8"/>
<dbReference type="OrthoDB" id="2718583at2"/>
<keyword evidence="6" id="KW-1185">Reference proteome</keyword>
<sequence>MKRSVLFFICFLVSVSFTNCLQEVAKAQVTEEQLDQYLTNLNWTTGELVEYLEFLDYSIEDFDSLEELKSFLGTPITNENLQNLFGKYNLTHHDLEVLLAEYGESLDDFKFIEDLDFHIEFFLNYQEEFSIVNDFLSLFGLTENEMENLFEYISHVEINVQKLESIFRSLEALSYLQGVDELSNEEKAEVFSLWNQLLETLKIDGRYYLVENEEMTSIKLETLLTEEALEDFRLFIALHNADGEVLATLSFSEDMVHSHLIFESLEQLAEISKIATDYRNMYTVAKLPITAGHFVTNILVSIFFIIAGFFMLFVAKRRVIV</sequence>
<dbReference type="EMBL" id="LQXD01000206">
    <property type="protein sequence ID" value="OIJ03818.1"/>
    <property type="molecule type" value="Genomic_DNA"/>
</dbReference>
<evidence type="ECO:0000313" key="5">
    <source>
        <dbReference type="EMBL" id="QOY36396.1"/>
    </source>
</evidence>
<name>A0A1S2M3P8_9BACI</name>
<evidence type="ECO:0000313" key="6">
    <source>
        <dbReference type="Proteomes" id="UP000180175"/>
    </source>
</evidence>
<dbReference type="NCBIfam" id="TIGR04383">
    <property type="entry name" value="acidic_w_LPXTA"/>
    <property type="match status" value="1"/>
</dbReference>
<evidence type="ECO:0000256" key="2">
    <source>
        <dbReference type="SAM" id="SignalP"/>
    </source>
</evidence>
<feature type="signal peptide" evidence="2">
    <location>
        <begin position="1"/>
        <end position="18"/>
    </location>
</feature>
<organism evidence="4 6">
    <name type="scientific">Anaerobacillus isosaccharinicus</name>
    <dbReference type="NCBI Taxonomy" id="1532552"/>
    <lineage>
        <taxon>Bacteria</taxon>
        <taxon>Bacillati</taxon>
        <taxon>Bacillota</taxon>
        <taxon>Bacilli</taxon>
        <taxon>Bacillales</taxon>
        <taxon>Bacillaceae</taxon>
        <taxon>Anaerobacillus</taxon>
    </lineage>
</organism>
<reference evidence="5 6" key="3">
    <citation type="journal article" date="2019" name="Int. J. Syst. Evol. Microbiol.">
        <title>Anaerobacillus isosaccharinicus sp. nov., an alkaliphilic bacterium which degrades isosaccharinic acid.</title>
        <authorList>
            <person name="Bassil N.M."/>
            <person name="Lloyd J.R."/>
        </authorList>
    </citation>
    <scope>NUCLEOTIDE SEQUENCE [LARGE SCALE GENOMIC DNA]</scope>
    <source>
        <strain evidence="5 6">NB2006</strain>
    </source>
</reference>
<keyword evidence="2" id="KW-0732">Signal</keyword>
<evidence type="ECO:0000256" key="1">
    <source>
        <dbReference type="SAM" id="Phobius"/>
    </source>
</evidence>
<reference evidence="5 6" key="2">
    <citation type="journal article" date="2017" name="Genome Announc.">
        <title>Draft Genome Sequences of Four Alkaliphilic Bacteria Belonging to the Anaerobacillus Genus.</title>
        <authorList>
            <person name="Bassil N.M."/>
            <person name="Lloyd J.R."/>
        </authorList>
    </citation>
    <scope>NUCLEOTIDE SEQUENCE [LARGE SCALE GENOMIC DNA]</scope>
    <source>
        <strain evidence="5 6">NB2006</strain>
    </source>
</reference>
<accession>A0A1S2M3P8</accession>
<dbReference type="Proteomes" id="UP000180175">
    <property type="component" value="Chromosome"/>
</dbReference>
<evidence type="ECO:0000313" key="4">
    <source>
        <dbReference type="EMBL" id="OIJ19150.1"/>
    </source>
</evidence>
<dbReference type="KEGG" id="aia:AWH56_001490"/>